<dbReference type="RefSeq" id="WP_138188701.1">
    <property type="nucleotide sequence ID" value="NZ_LS992241.1"/>
</dbReference>
<dbReference type="Proteomes" id="UP000304148">
    <property type="component" value="Chromosome"/>
</dbReference>
<proteinExistence type="predicted"/>
<dbReference type="AlphaFoldDB" id="A0A383RJZ5"/>
<gene>
    <name evidence="2" type="ORF">PBLR_15338</name>
</gene>
<dbReference type="EMBL" id="LS992241">
    <property type="protein sequence ID" value="SYX86912.1"/>
    <property type="molecule type" value="Genomic_DNA"/>
</dbReference>
<keyword evidence="2" id="KW-0808">Transferase</keyword>
<dbReference type="GO" id="GO:0016740">
    <property type="term" value="F:transferase activity"/>
    <property type="evidence" value="ECO:0007669"/>
    <property type="project" value="UniProtKB-KW"/>
</dbReference>
<name>A0A383RJZ5_PAEAL</name>
<reference evidence="3" key="1">
    <citation type="submission" date="2018-08" db="EMBL/GenBank/DDBJ databases">
        <authorList>
            <person name="Chevrot R."/>
        </authorList>
    </citation>
    <scope>NUCLEOTIDE SEQUENCE [LARGE SCALE GENOMIC DNA]</scope>
</reference>
<dbReference type="InterPro" id="IPR025983">
    <property type="entry name" value="Cys_rich_CPCC"/>
</dbReference>
<organism evidence="2 3">
    <name type="scientific">Paenibacillus alvei</name>
    <name type="common">Bacillus alvei</name>
    <dbReference type="NCBI Taxonomy" id="44250"/>
    <lineage>
        <taxon>Bacteria</taxon>
        <taxon>Bacillati</taxon>
        <taxon>Bacillota</taxon>
        <taxon>Bacilli</taxon>
        <taxon>Bacillales</taxon>
        <taxon>Paenibacillaceae</taxon>
        <taxon>Paenibacillus</taxon>
    </lineage>
</organism>
<protein>
    <submittedName>
        <fullName evidence="2">Glycosyltransferase</fullName>
    </submittedName>
</protein>
<evidence type="ECO:0000313" key="2">
    <source>
        <dbReference type="EMBL" id="SYX86912.1"/>
    </source>
</evidence>
<accession>A0A383RJZ5</accession>
<sequence length="80" mass="9572">MQRPCCDYFTFDSIEDALFEICEVSFWQYDEVAHDWPKLTSVQITFPLTMLRKTIKKYGACVERFKVMVRMPLNEELPNK</sequence>
<evidence type="ECO:0000259" key="1">
    <source>
        <dbReference type="Pfam" id="PF14206"/>
    </source>
</evidence>
<feature type="domain" description="Cysteine-rich CPCC" evidence="1">
    <location>
        <begin position="3"/>
        <end position="76"/>
    </location>
</feature>
<dbReference type="Pfam" id="PF14206">
    <property type="entry name" value="Cys_rich_CPCC"/>
    <property type="match status" value="1"/>
</dbReference>
<evidence type="ECO:0000313" key="3">
    <source>
        <dbReference type="Proteomes" id="UP000304148"/>
    </source>
</evidence>